<accession>A0A7M4FTF7</accession>
<sequence>MCGGGEAGCLLQARALGYLTVRLACLPQRQTGAASWLGNASHFAGASKTDPRWRSGRTALVVDQSTGLLMFEVSFQTSPIRAFPATAFVLLGYSVLFPVTNQSSFPSAICSRVLFQLTPAIITLLLFVRQFRGR</sequence>
<keyword evidence="1" id="KW-0472">Membrane</keyword>
<feature type="transmembrane region" description="Helical" evidence="1">
    <location>
        <begin position="105"/>
        <end position="128"/>
    </location>
</feature>
<dbReference type="AlphaFoldDB" id="A0A7M4FTF7"/>
<keyword evidence="1" id="KW-0812">Transmembrane</keyword>
<evidence type="ECO:0000313" key="3">
    <source>
        <dbReference type="Proteomes" id="UP000594220"/>
    </source>
</evidence>
<reference evidence="2" key="1">
    <citation type="submission" date="2025-08" db="UniProtKB">
        <authorList>
            <consortium name="Ensembl"/>
        </authorList>
    </citation>
    <scope>IDENTIFICATION</scope>
</reference>
<feature type="transmembrane region" description="Helical" evidence="1">
    <location>
        <begin position="80"/>
        <end position="99"/>
    </location>
</feature>
<name>A0A7M4FTF7_CROPO</name>
<evidence type="ECO:0000256" key="1">
    <source>
        <dbReference type="SAM" id="Phobius"/>
    </source>
</evidence>
<keyword evidence="1" id="KW-1133">Transmembrane helix</keyword>
<dbReference type="Proteomes" id="UP000594220">
    <property type="component" value="Unplaced"/>
</dbReference>
<evidence type="ECO:0000313" key="2">
    <source>
        <dbReference type="Ensembl" id="ENSCPRP00005006218.1"/>
    </source>
</evidence>
<keyword evidence="3" id="KW-1185">Reference proteome</keyword>
<proteinExistence type="predicted"/>
<reference evidence="2" key="2">
    <citation type="submission" date="2025-09" db="UniProtKB">
        <authorList>
            <consortium name="Ensembl"/>
        </authorList>
    </citation>
    <scope>IDENTIFICATION</scope>
</reference>
<organism evidence="2 3">
    <name type="scientific">Crocodylus porosus</name>
    <name type="common">Saltwater crocodile</name>
    <name type="synonym">Estuarine crocodile</name>
    <dbReference type="NCBI Taxonomy" id="8502"/>
    <lineage>
        <taxon>Eukaryota</taxon>
        <taxon>Metazoa</taxon>
        <taxon>Chordata</taxon>
        <taxon>Craniata</taxon>
        <taxon>Vertebrata</taxon>
        <taxon>Euteleostomi</taxon>
        <taxon>Archelosauria</taxon>
        <taxon>Archosauria</taxon>
        <taxon>Crocodylia</taxon>
        <taxon>Longirostres</taxon>
        <taxon>Crocodylidae</taxon>
        <taxon>Crocodylus</taxon>
    </lineage>
</organism>
<protein>
    <submittedName>
        <fullName evidence="2">Uncharacterized protein</fullName>
    </submittedName>
</protein>
<dbReference type="Ensembl" id="ENSCPRT00005007295.1">
    <property type="protein sequence ID" value="ENSCPRP00005006218.1"/>
    <property type="gene ID" value="ENSCPRG00005004453.1"/>
</dbReference>